<dbReference type="Gene3D" id="2.60.40.10">
    <property type="entry name" value="Immunoglobulins"/>
    <property type="match status" value="2"/>
</dbReference>
<keyword evidence="8" id="KW-1185">Reference proteome</keyword>
<evidence type="ECO:0000256" key="4">
    <source>
        <dbReference type="ARBA" id="ARBA00023180"/>
    </source>
</evidence>
<dbReference type="PROSITE" id="PS50835">
    <property type="entry name" value="IG_LIKE"/>
    <property type="match status" value="1"/>
</dbReference>
<evidence type="ECO:0000313" key="8">
    <source>
        <dbReference type="Proteomes" id="UP001166093"/>
    </source>
</evidence>
<feature type="non-terminal residue" evidence="7">
    <location>
        <position position="1"/>
    </location>
</feature>
<comment type="subcellular location">
    <subcellularLocation>
        <location evidence="1">Membrane</location>
    </subcellularLocation>
</comment>
<feature type="non-terminal residue" evidence="7">
    <location>
        <position position="225"/>
    </location>
</feature>
<dbReference type="PANTHER" id="PTHR12080:SF48">
    <property type="entry name" value="IMMUNOGLOBULIN SUBTYPE DOMAIN-CONTAINING PROTEIN"/>
    <property type="match status" value="1"/>
</dbReference>
<evidence type="ECO:0000256" key="5">
    <source>
        <dbReference type="SAM" id="SignalP"/>
    </source>
</evidence>
<keyword evidence="3" id="KW-0472">Membrane</keyword>
<dbReference type="InterPro" id="IPR015631">
    <property type="entry name" value="CD2/SLAM_rcpt"/>
</dbReference>
<dbReference type="PANTHER" id="PTHR12080">
    <property type="entry name" value="SIGNALING LYMPHOCYTIC ACTIVATION MOLECULE"/>
    <property type="match status" value="1"/>
</dbReference>
<evidence type="ECO:0000256" key="2">
    <source>
        <dbReference type="ARBA" id="ARBA00022729"/>
    </source>
</evidence>
<comment type="caution">
    <text evidence="7">The sequence shown here is derived from an EMBL/GenBank/DDBJ whole genome shotgun (WGS) entry which is preliminary data.</text>
</comment>
<name>A0ABS2YBH5_POLSP</name>
<keyword evidence="4" id="KW-0325">Glycoprotein</keyword>
<feature type="signal peptide" evidence="5">
    <location>
        <begin position="1"/>
        <end position="23"/>
    </location>
</feature>
<gene>
    <name evidence="7" type="primary">Cd48</name>
    <name evidence="7" type="ORF">GTO93_0009755</name>
</gene>
<reference evidence="7" key="1">
    <citation type="journal article" date="2021" name="Cell">
        <title>Tracing the genetic footprints of vertebrate landing in non-teleost ray-finned fishes.</title>
        <authorList>
            <person name="Bi X."/>
            <person name="Wang K."/>
            <person name="Yang L."/>
            <person name="Pan H."/>
            <person name="Jiang H."/>
            <person name="Wei Q."/>
            <person name="Fang M."/>
            <person name="Yu H."/>
            <person name="Zhu C."/>
            <person name="Cai Y."/>
            <person name="He Y."/>
            <person name="Gan X."/>
            <person name="Zeng H."/>
            <person name="Yu D."/>
            <person name="Zhu Y."/>
            <person name="Jiang H."/>
            <person name="Qiu Q."/>
            <person name="Yang H."/>
            <person name="Zhang Y.E."/>
            <person name="Wang W."/>
            <person name="Zhu M."/>
            <person name="He S."/>
            <person name="Zhang G."/>
        </authorList>
    </citation>
    <scope>NUCLEOTIDE SEQUENCE</scope>
    <source>
        <strain evidence="7">Pddl_001</strain>
    </source>
</reference>
<dbReference type="EMBL" id="JAAWVQ010130939">
    <property type="protein sequence ID" value="MBN3283803.1"/>
    <property type="molecule type" value="Genomic_DNA"/>
</dbReference>
<proteinExistence type="predicted"/>
<organism evidence="7 8">
    <name type="scientific">Polyodon spathula</name>
    <name type="common">North American paddlefish</name>
    <name type="synonym">Squalus spathula</name>
    <dbReference type="NCBI Taxonomy" id="7913"/>
    <lineage>
        <taxon>Eukaryota</taxon>
        <taxon>Metazoa</taxon>
        <taxon>Chordata</taxon>
        <taxon>Craniata</taxon>
        <taxon>Vertebrata</taxon>
        <taxon>Euteleostomi</taxon>
        <taxon>Actinopterygii</taxon>
        <taxon>Chondrostei</taxon>
        <taxon>Acipenseriformes</taxon>
        <taxon>Polyodontidae</taxon>
        <taxon>Polyodon</taxon>
    </lineage>
</organism>
<dbReference type="InterPro" id="IPR013783">
    <property type="entry name" value="Ig-like_fold"/>
</dbReference>
<sequence>MPRIISCWTVLVTIVISGLPCQAVKSVKGILNGVVLLPPCVHTGLPKRITWSIFNNDTLIATLISGSTNVALRPKFKDRLHLNRTHGSLLLTKLQMEDAMSYTVNIISSTEQCNEAVNLQITAPVEIEKTEPSGVCPFTLKCFVSNYSNLSYIWKFNIYKERGPILSVRDIPFNTEESYTCVAFNNETSSSATVTEHCDNAGNVNGNSRLYYISIFGLLLYFGSF</sequence>
<dbReference type="InterPro" id="IPR007110">
    <property type="entry name" value="Ig-like_dom"/>
</dbReference>
<evidence type="ECO:0000259" key="6">
    <source>
        <dbReference type="PROSITE" id="PS50835"/>
    </source>
</evidence>
<keyword evidence="2 5" id="KW-0732">Signal</keyword>
<dbReference type="InterPro" id="IPR036179">
    <property type="entry name" value="Ig-like_dom_sf"/>
</dbReference>
<dbReference type="SUPFAM" id="SSF48726">
    <property type="entry name" value="Immunoglobulin"/>
    <property type="match status" value="2"/>
</dbReference>
<accession>A0ABS2YBH5</accession>
<evidence type="ECO:0000256" key="1">
    <source>
        <dbReference type="ARBA" id="ARBA00004370"/>
    </source>
</evidence>
<evidence type="ECO:0000313" key="7">
    <source>
        <dbReference type="EMBL" id="MBN3283803.1"/>
    </source>
</evidence>
<protein>
    <submittedName>
        <fullName evidence="7">CD48 protein</fullName>
    </submittedName>
</protein>
<dbReference type="Proteomes" id="UP001166093">
    <property type="component" value="Unassembled WGS sequence"/>
</dbReference>
<evidence type="ECO:0000256" key="3">
    <source>
        <dbReference type="ARBA" id="ARBA00023136"/>
    </source>
</evidence>
<feature type="domain" description="Ig-like" evidence="6">
    <location>
        <begin position="124"/>
        <end position="195"/>
    </location>
</feature>
<feature type="chain" id="PRO_5046621001" evidence="5">
    <location>
        <begin position="24"/>
        <end position="225"/>
    </location>
</feature>